<keyword evidence="3" id="KW-1185">Reference proteome</keyword>
<dbReference type="Gene3D" id="1.20.120.450">
    <property type="entry name" value="dinb family like domain"/>
    <property type="match status" value="1"/>
</dbReference>
<name>A0A7S7NU69_PALFE</name>
<sequence length="164" mass="17794">MAEPWLSGTLGEYHAVVRAVLHGLQQAQEDIEEWTDDLIDEELWARPSGLAPVGFQMRHMAGSIDRLLTYARGEQLSAGQLTILKAEMEPGAGRGELLALMEKTFAAAAAQVRATDPATLIEARGVGRKALPTTVGGLLIHTTEHTQRHVGQLIVTVRVLRAAR</sequence>
<proteinExistence type="predicted"/>
<dbReference type="InterPro" id="IPR034660">
    <property type="entry name" value="DinB/YfiT-like"/>
</dbReference>
<evidence type="ECO:0000313" key="3">
    <source>
        <dbReference type="Proteomes" id="UP000593892"/>
    </source>
</evidence>
<reference evidence="2 3" key="1">
    <citation type="submission" date="2020-10" db="EMBL/GenBank/DDBJ databases">
        <title>Complete genome sequence of Paludibaculum fermentans P105T, a facultatively anaerobic acidobacterium capable of dissimilatory Fe(III) reduction.</title>
        <authorList>
            <person name="Dedysh S.N."/>
            <person name="Beletsky A.V."/>
            <person name="Kulichevskaya I.S."/>
            <person name="Mardanov A.V."/>
            <person name="Ravin N.V."/>
        </authorList>
    </citation>
    <scope>NUCLEOTIDE SEQUENCE [LARGE SCALE GENOMIC DNA]</scope>
    <source>
        <strain evidence="2 3">P105</strain>
    </source>
</reference>
<organism evidence="2 3">
    <name type="scientific">Paludibaculum fermentans</name>
    <dbReference type="NCBI Taxonomy" id="1473598"/>
    <lineage>
        <taxon>Bacteria</taxon>
        <taxon>Pseudomonadati</taxon>
        <taxon>Acidobacteriota</taxon>
        <taxon>Terriglobia</taxon>
        <taxon>Bryobacterales</taxon>
        <taxon>Bryobacteraceae</taxon>
        <taxon>Paludibaculum</taxon>
    </lineage>
</organism>
<evidence type="ECO:0000259" key="1">
    <source>
        <dbReference type="Pfam" id="PF12867"/>
    </source>
</evidence>
<dbReference type="RefSeq" id="WP_194451559.1">
    <property type="nucleotide sequence ID" value="NZ_CP063849.1"/>
</dbReference>
<evidence type="ECO:0000313" key="2">
    <source>
        <dbReference type="EMBL" id="QOY89896.1"/>
    </source>
</evidence>
<feature type="domain" description="DinB-like" evidence="1">
    <location>
        <begin position="24"/>
        <end position="153"/>
    </location>
</feature>
<dbReference type="AlphaFoldDB" id="A0A7S7NU69"/>
<dbReference type="SUPFAM" id="SSF109854">
    <property type="entry name" value="DinB/YfiT-like putative metalloenzymes"/>
    <property type="match status" value="1"/>
</dbReference>
<dbReference type="InterPro" id="IPR024775">
    <property type="entry name" value="DinB-like"/>
</dbReference>
<accession>A0A7S7NU69</accession>
<dbReference type="EMBL" id="CP063849">
    <property type="protein sequence ID" value="QOY89896.1"/>
    <property type="molecule type" value="Genomic_DNA"/>
</dbReference>
<dbReference type="KEGG" id="pfer:IRI77_08060"/>
<dbReference type="Proteomes" id="UP000593892">
    <property type="component" value="Chromosome"/>
</dbReference>
<protein>
    <submittedName>
        <fullName evidence="2">DinB family protein</fullName>
    </submittedName>
</protein>
<dbReference type="Pfam" id="PF12867">
    <property type="entry name" value="DinB_2"/>
    <property type="match status" value="1"/>
</dbReference>
<gene>
    <name evidence="2" type="ORF">IRI77_08060</name>
</gene>